<feature type="transmembrane region" description="Helical" evidence="1">
    <location>
        <begin position="573"/>
        <end position="602"/>
    </location>
</feature>
<accession>A0AAJ0HWJ1</accession>
<feature type="transmembrane region" description="Helical" evidence="1">
    <location>
        <begin position="210"/>
        <end position="232"/>
    </location>
</feature>
<keyword evidence="1" id="KW-0812">Transmembrane</keyword>
<evidence type="ECO:0000313" key="2">
    <source>
        <dbReference type="EMBL" id="KAK3363924.1"/>
    </source>
</evidence>
<feature type="transmembrane region" description="Helical" evidence="1">
    <location>
        <begin position="55"/>
        <end position="79"/>
    </location>
</feature>
<gene>
    <name evidence="2" type="ORF">B0T25DRAFT_55846</name>
</gene>
<dbReference type="Proteomes" id="UP001275084">
    <property type="component" value="Unassembled WGS sequence"/>
</dbReference>
<evidence type="ECO:0000313" key="3">
    <source>
        <dbReference type="Proteomes" id="UP001275084"/>
    </source>
</evidence>
<keyword evidence="1" id="KW-1133">Transmembrane helix</keyword>
<name>A0AAJ0HWJ1_9PEZI</name>
<feature type="transmembrane region" description="Helical" evidence="1">
    <location>
        <begin position="418"/>
        <end position="444"/>
    </location>
</feature>
<comment type="caution">
    <text evidence="2">The sequence shown here is derived from an EMBL/GenBank/DDBJ whole genome shotgun (WGS) entry which is preliminary data.</text>
</comment>
<organism evidence="2 3">
    <name type="scientific">Lasiosphaeria hispida</name>
    <dbReference type="NCBI Taxonomy" id="260671"/>
    <lineage>
        <taxon>Eukaryota</taxon>
        <taxon>Fungi</taxon>
        <taxon>Dikarya</taxon>
        <taxon>Ascomycota</taxon>
        <taxon>Pezizomycotina</taxon>
        <taxon>Sordariomycetes</taxon>
        <taxon>Sordariomycetidae</taxon>
        <taxon>Sordariales</taxon>
        <taxon>Lasiosphaeriaceae</taxon>
        <taxon>Lasiosphaeria</taxon>
    </lineage>
</organism>
<feature type="transmembrane region" description="Helical" evidence="1">
    <location>
        <begin position="549"/>
        <end position="566"/>
    </location>
</feature>
<reference evidence="2" key="2">
    <citation type="submission" date="2023-06" db="EMBL/GenBank/DDBJ databases">
        <authorList>
            <consortium name="Lawrence Berkeley National Laboratory"/>
            <person name="Haridas S."/>
            <person name="Hensen N."/>
            <person name="Bonometti L."/>
            <person name="Westerberg I."/>
            <person name="Brannstrom I.O."/>
            <person name="Guillou S."/>
            <person name="Cros-Aarteil S."/>
            <person name="Calhoun S."/>
            <person name="Kuo A."/>
            <person name="Mondo S."/>
            <person name="Pangilinan J."/>
            <person name="Riley R."/>
            <person name="Labutti K."/>
            <person name="Andreopoulos B."/>
            <person name="Lipzen A."/>
            <person name="Chen C."/>
            <person name="Yanf M."/>
            <person name="Daum C."/>
            <person name="Ng V."/>
            <person name="Clum A."/>
            <person name="Steindorff A."/>
            <person name="Ohm R."/>
            <person name="Martin F."/>
            <person name="Silar P."/>
            <person name="Natvig D."/>
            <person name="Lalanne C."/>
            <person name="Gautier V."/>
            <person name="Ament-Velasquez S.L."/>
            <person name="Kruys A."/>
            <person name="Hutchinson M.I."/>
            <person name="Powell A.J."/>
            <person name="Barry K."/>
            <person name="Miller A.N."/>
            <person name="Grigoriev I.V."/>
            <person name="Debuchy R."/>
            <person name="Gladieux P."/>
            <person name="Thoren M.H."/>
            <person name="Johannesson H."/>
        </authorList>
    </citation>
    <scope>NUCLEOTIDE SEQUENCE</scope>
    <source>
        <strain evidence="2">CBS 955.72</strain>
    </source>
</reference>
<keyword evidence="3" id="KW-1185">Reference proteome</keyword>
<dbReference type="AlphaFoldDB" id="A0AAJ0HWJ1"/>
<protein>
    <submittedName>
        <fullName evidence="2">Uncharacterized protein</fullName>
    </submittedName>
</protein>
<keyword evidence="1" id="KW-0472">Membrane</keyword>
<feature type="transmembrane region" description="Helical" evidence="1">
    <location>
        <begin position="524"/>
        <end position="543"/>
    </location>
</feature>
<dbReference type="EMBL" id="JAUIQD010000001">
    <property type="protein sequence ID" value="KAK3363924.1"/>
    <property type="molecule type" value="Genomic_DNA"/>
</dbReference>
<reference evidence="2" key="1">
    <citation type="journal article" date="2023" name="Mol. Phylogenet. Evol.">
        <title>Genome-scale phylogeny and comparative genomics of the fungal order Sordariales.</title>
        <authorList>
            <person name="Hensen N."/>
            <person name="Bonometti L."/>
            <person name="Westerberg I."/>
            <person name="Brannstrom I.O."/>
            <person name="Guillou S."/>
            <person name="Cros-Aarteil S."/>
            <person name="Calhoun S."/>
            <person name="Haridas S."/>
            <person name="Kuo A."/>
            <person name="Mondo S."/>
            <person name="Pangilinan J."/>
            <person name="Riley R."/>
            <person name="LaButti K."/>
            <person name="Andreopoulos B."/>
            <person name="Lipzen A."/>
            <person name="Chen C."/>
            <person name="Yan M."/>
            <person name="Daum C."/>
            <person name="Ng V."/>
            <person name="Clum A."/>
            <person name="Steindorff A."/>
            <person name="Ohm R.A."/>
            <person name="Martin F."/>
            <person name="Silar P."/>
            <person name="Natvig D.O."/>
            <person name="Lalanne C."/>
            <person name="Gautier V."/>
            <person name="Ament-Velasquez S.L."/>
            <person name="Kruys A."/>
            <person name="Hutchinson M.I."/>
            <person name="Powell A.J."/>
            <person name="Barry K."/>
            <person name="Miller A.N."/>
            <person name="Grigoriev I.V."/>
            <person name="Debuchy R."/>
            <person name="Gladieux P."/>
            <person name="Hiltunen Thoren M."/>
            <person name="Johannesson H."/>
        </authorList>
    </citation>
    <scope>NUCLEOTIDE SEQUENCE</scope>
    <source>
        <strain evidence="2">CBS 955.72</strain>
    </source>
</reference>
<evidence type="ECO:0000256" key="1">
    <source>
        <dbReference type="SAM" id="Phobius"/>
    </source>
</evidence>
<sequence length="611" mass="68529">MSDSAEPEFGDAYELLTTSPTLPKSHSRTQRTTYTELKRQVAADLRSSQWGRGGVCFSMVIWVCFLVQTIILLCFFGSFSEYDTQWCPPDDVFRMTVSSGKNVRAAGAALFGIKDFFQITLAFGSLTFTQARCIDLFWDIAVGRGGQLILVFCLWKAFSAHVRKSMHAGPVSYHTYRLAFINDTPMLWSTLWFLRDIVTKRSGRSRGTMAFLATAMLFALAFPILVSAMTGYRADRMAFIEDERQSLTAANRFRSIAYIIHDGARILDTDKFIVPFIAEFTMGVTSRTELSWNLIGPVKCNNFEGGHYCNPLAFAASKYAQDYGFFGLNTTTRERIDRETLWNGTIVPRPALNISAFYFPNGSQLFGREWVDPRTSTRPFGGEERDLRLAVPGFSNRTFSVDNMIQHGICHPQDTYQWGFSFLQVFIVANLLLVWTMGVWLVWLKAHSSLLDSKFRVPSTYQAILALAENIQSQFGPGRDVEPEKLDQHVATELDGGRISIPDATPLPNISALKLMGRWIKRNGGWFVGLFLLTAYVAVGWIYTPLLPYVTLVVFDITVMFALVVGRTRQSRLWMLFGGGVVALIVGLCVLAALGPSVWIYFGILAGAKGW</sequence>
<proteinExistence type="predicted"/>